<evidence type="ECO:0000313" key="7">
    <source>
        <dbReference type="Proteomes" id="UP001328107"/>
    </source>
</evidence>
<dbReference type="Proteomes" id="UP001328107">
    <property type="component" value="Unassembled WGS sequence"/>
</dbReference>
<proteinExistence type="predicted"/>
<evidence type="ECO:0000256" key="5">
    <source>
        <dbReference type="SAM" id="Phobius"/>
    </source>
</evidence>
<dbReference type="Pfam" id="PF10292">
    <property type="entry name" value="7TM_GPCR_Srab"/>
    <property type="match status" value="1"/>
</dbReference>
<dbReference type="InterPro" id="IPR053286">
    <property type="entry name" value="Nematode_rcpt-like_srab"/>
</dbReference>
<evidence type="ECO:0000313" key="6">
    <source>
        <dbReference type="EMBL" id="GMR45433.1"/>
    </source>
</evidence>
<organism evidence="6 7">
    <name type="scientific">Pristionchus mayeri</name>
    <dbReference type="NCBI Taxonomy" id="1317129"/>
    <lineage>
        <taxon>Eukaryota</taxon>
        <taxon>Metazoa</taxon>
        <taxon>Ecdysozoa</taxon>
        <taxon>Nematoda</taxon>
        <taxon>Chromadorea</taxon>
        <taxon>Rhabditida</taxon>
        <taxon>Rhabditina</taxon>
        <taxon>Diplogasteromorpha</taxon>
        <taxon>Diplogasteroidea</taxon>
        <taxon>Neodiplogasteridae</taxon>
        <taxon>Pristionchus</taxon>
    </lineage>
</organism>
<evidence type="ECO:0000256" key="2">
    <source>
        <dbReference type="ARBA" id="ARBA00022692"/>
    </source>
</evidence>
<reference evidence="7" key="1">
    <citation type="submission" date="2022-10" db="EMBL/GenBank/DDBJ databases">
        <title>Genome assembly of Pristionchus species.</title>
        <authorList>
            <person name="Yoshida K."/>
            <person name="Sommer R.J."/>
        </authorList>
    </citation>
    <scope>NUCLEOTIDE SEQUENCE [LARGE SCALE GENOMIC DNA]</scope>
    <source>
        <strain evidence="7">RS5460</strain>
    </source>
</reference>
<protein>
    <recommendedName>
        <fullName evidence="8">G protein-coupled receptor</fullName>
    </recommendedName>
</protein>
<keyword evidence="4 5" id="KW-0472">Membrane</keyword>
<feature type="transmembrane region" description="Helical" evidence="5">
    <location>
        <begin position="50"/>
        <end position="73"/>
    </location>
</feature>
<gene>
    <name evidence="6" type="ORF">PMAYCL1PPCAC_15628</name>
</gene>
<dbReference type="PANTHER" id="PTHR46561">
    <property type="entry name" value="SERPENTINE RECEPTOR, CLASS AB (CLASS A-LIKE)-RELATED"/>
    <property type="match status" value="1"/>
</dbReference>
<dbReference type="GO" id="GO:0016020">
    <property type="term" value="C:membrane"/>
    <property type="evidence" value="ECO:0007669"/>
    <property type="project" value="UniProtKB-SubCell"/>
</dbReference>
<comment type="subcellular location">
    <subcellularLocation>
        <location evidence="1">Membrane</location>
        <topology evidence="1">Multi-pass membrane protein</topology>
    </subcellularLocation>
</comment>
<evidence type="ECO:0000256" key="4">
    <source>
        <dbReference type="ARBA" id="ARBA00023136"/>
    </source>
</evidence>
<dbReference type="AlphaFoldDB" id="A0AAN5HYB2"/>
<evidence type="ECO:0008006" key="8">
    <source>
        <dbReference type="Google" id="ProtNLM"/>
    </source>
</evidence>
<comment type="caution">
    <text evidence="6">The sequence shown here is derived from an EMBL/GenBank/DDBJ whole genome shotgun (WGS) entry which is preliminary data.</text>
</comment>
<evidence type="ECO:0000256" key="1">
    <source>
        <dbReference type="ARBA" id="ARBA00004141"/>
    </source>
</evidence>
<evidence type="ECO:0000256" key="3">
    <source>
        <dbReference type="ARBA" id="ARBA00022989"/>
    </source>
</evidence>
<keyword evidence="7" id="KW-1185">Reference proteome</keyword>
<dbReference type="InterPro" id="IPR019408">
    <property type="entry name" value="7TM_GPCR_serpentine_rcpt_Srab"/>
</dbReference>
<keyword evidence="3 5" id="KW-1133">Transmembrane helix</keyword>
<dbReference type="EMBL" id="BTRK01000004">
    <property type="protein sequence ID" value="GMR45433.1"/>
    <property type="molecule type" value="Genomic_DNA"/>
</dbReference>
<name>A0AAN5HYB2_9BILA</name>
<keyword evidence="2 5" id="KW-0812">Transmembrane</keyword>
<dbReference type="PANTHER" id="PTHR46561:SF11">
    <property type="entry name" value="SERPENTINE RECEPTOR CLASS ALPHA_BETA-14"/>
    <property type="match status" value="1"/>
</dbReference>
<sequence length="111" mass="12515">MLIVSFRNHVVFQLASLFVISGSIFSQMAMDVERYRASKNVEKYERTNDVIGACLNAAHIIVLLLFCIIHCVFYGSAWTAIHCTFANPDEKTFNTTLVVGKIKLAILKIFL</sequence>
<accession>A0AAN5HYB2</accession>